<comment type="similarity">
    <text evidence="2 7">Belongs to the CDS family.</text>
</comment>
<keyword evidence="5 9" id="KW-1133">Transmembrane helix</keyword>
<keyword evidence="7" id="KW-0548">Nucleotidyltransferase</keyword>
<dbReference type="EMBL" id="JABMIG020000178">
    <property type="protein sequence ID" value="KAL3787276.1"/>
    <property type="molecule type" value="Genomic_DNA"/>
</dbReference>
<proteinExistence type="inferred from homology"/>
<feature type="transmembrane region" description="Helical" evidence="9">
    <location>
        <begin position="315"/>
        <end position="336"/>
    </location>
</feature>
<evidence type="ECO:0000256" key="8">
    <source>
        <dbReference type="SAM" id="MobiDB-lite"/>
    </source>
</evidence>
<accession>A0ABD3PIY0</accession>
<protein>
    <recommendedName>
        <fullName evidence="7">Phosphatidate cytidylyltransferase</fullName>
        <ecNumber evidence="7">2.7.7.41</ecNumber>
    </recommendedName>
</protein>
<evidence type="ECO:0000256" key="9">
    <source>
        <dbReference type="SAM" id="Phobius"/>
    </source>
</evidence>
<comment type="subcellular location">
    <subcellularLocation>
        <location evidence="1">Membrane</location>
        <topology evidence="1">Multi-pass membrane protein</topology>
    </subcellularLocation>
</comment>
<feature type="transmembrane region" description="Helical" evidence="9">
    <location>
        <begin position="413"/>
        <end position="431"/>
    </location>
</feature>
<evidence type="ECO:0000313" key="10">
    <source>
        <dbReference type="EMBL" id="KAL3787276.1"/>
    </source>
</evidence>
<evidence type="ECO:0000256" key="5">
    <source>
        <dbReference type="ARBA" id="ARBA00022989"/>
    </source>
</evidence>
<evidence type="ECO:0000256" key="4">
    <source>
        <dbReference type="ARBA" id="ARBA00022692"/>
    </source>
</evidence>
<evidence type="ECO:0000256" key="3">
    <source>
        <dbReference type="ARBA" id="ARBA00022679"/>
    </source>
</evidence>
<dbReference type="GO" id="GO:0004605">
    <property type="term" value="F:phosphatidate cytidylyltransferase activity"/>
    <property type="evidence" value="ECO:0007669"/>
    <property type="project" value="UniProtKB-EC"/>
</dbReference>
<feature type="region of interest" description="Disordered" evidence="8">
    <location>
        <begin position="82"/>
        <end position="107"/>
    </location>
</feature>
<keyword evidence="4 7" id="KW-0812">Transmembrane</keyword>
<comment type="catalytic activity">
    <reaction evidence="7">
        <text>a 1,2-diacyl-sn-glycero-3-phosphate + CTP + H(+) = a CDP-1,2-diacyl-sn-glycerol + diphosphate</text>
        <dbReference type="Rhea" id="RHEA:16229"/>
        <dbReference type="ChEBI" id="CHEBI:15378"/>
        <dbReference type="ChEBI" id="CHEBI:33019"/>
        <dbReference type="ChEBI" id="CHEBI:37563"/>
        <dbReference type="ChEBI" id="CHEBI:58332"/>
        <dbReference type="ChEBI" id="CHEBI:58608"/>
        <dbReference type="EC" id="2.7.7.41"/>
    </reaction>
</comment>
<gene>
    <name evidence="10" type="ORF">HJC23_004150</name>
</gene>
<comment type="caution">
    <text evidence="10">The sequence shown here is derived from an EMBL/GenBank/DDBJ whole genome shotgun (WGS) entry which is preliminary data.</text>
</comment>
<dbReference type="GO" id="GO:0016020">
    <property type="term" value="C:membrane"/>
    <property type="evidence" value="ECO:0007669"/>
    <property type="project" value="UniProtKB-SubCell"/>
</dbReference>
<evidence type="ECO:0000256" key="2">
    <source>
        <dbReference type="ARBA" id="ARBA00010185"/>
    </source>
</evidence>
<dbReference type="EC" id="2.7.7.41" evidence="7"/>
<keyword evidence="6 9" id="KW-0472">Membrane</keyword>
<dbReference type="PANTHER" id="PTHR43535:SF1">
    <property type="entry name" value="PHOSPHATIDATE CYTIDYLYLTRANSFERASE"/>
    <property type="match status" value="1"/>
</dbReference>
<organism evidence="10 11">
    <name type="scientific">Cyclotella cryptica</name>
    <dbReference type="NCBI Taxonomy" id="29204"/>
    <lineage>
        <taxon>Eukaryota</taxon>
        <taxon>Sar</taxon>
        <taxon>Stramenopiles</taxon>
        <taxon>Ochrophyta</taxon>
        <taxon>Bacillariophyta</taxon>
        <taxon>Coscinodiscophyceae</taxon>
        <taxon>Thalassiosirophycidae</taxon>
        <taxon>Stephanodiscales</taxon>
        <taxon>Stephanodiscaceae</taxon>
        <taxon>Cyclotella</taxon>
    </lineage>
</organism>
<dbReference type="PROSITE" id="PS01315">
    <property type="entry name" value="CDS"/>
    <property type="match status" value="1"/>
</dbReference>
<dbReference type="Pfam" id="PF01148">
    <property type="entry name" value="CTP_transf_1"/>
    <property type="match status" value="1"/>
</dbReference>
<keyword evidence="11" id="KW-1185">Reference proteome</keyword>
<evidence type="ECO:0000256" key="6">
    <source>
        <dbReference type="ARBA" id="ARBA00023136"/>
    </source>
</evidence>
<comment type="pathway">
    <text evidence="7">Phospholipid metabolism; CDP-diacylglycerol biosynthesis; CDP-diacylglycerol from sn-glycerol 3-phosphate: step 3/3.</text>
</comment>
<feature type="transmembrane region" description="Helical" evidence="9">
    <location>
        <begin position="483"/>
        <end position="501"/>
    </location>
</feature>
<evidence type="ECO:0000256" key="1">
    <source>
        <dbReference type="ARBA" id="ARBA00004141"/>
    </source>
</evidence>
<dbReference type="InterPro" id="IPR000374">
    <property type="entry name" value="PC_trans"/>
</dbReference>
<feature type="transmembrane region" description="Helical" evidence="9">
    <location>
        <begin position="551"/>
        <end position="569"/>
    </location>
</feature>
<keyword evidence="3 7" id="KW-0808">Transferase</keyword>
<sequence>MVSKSTRSHSHSPTRQCQGLAPPLTLLLLIAAGPFSVLKSPIISVVGFTAPLSSSVKIASISAQPKNYRDVTWGSYPSLKSSLNESTKNHNTKRGTWTMGTDASNLNLPKDDETTKSHAAHKSNNIFRKVYHLYIDYFDKLWAETDVARRKKVEKQKAVEAVLRVKNMVSASSKSATNNTEEALLFSNVDDDVLVKMSEACDLLLDQLETQKKKNAGDPKLKLSVMGAVDISAPVASFSAQKEYEGRSTVKILPSLNERGEWISPPVAADNGTQDYSDTTELTRALAGEQSPIETNISSPTLHSPQKATKKGRSVLFGATMGLIVAAWVYSGNYIFTTLFTLMTALGQLEYYRMVMNTGIYPARRISVLGACAMFVSALFAPDLHQLCLPVFSTMAMIWFLTKRKGGTSISDIATTFTGMFYLGYIPSYWVRLRLIGAAREPTRLAPLIKPILDRISDTSLRDKIPKFLPKTIHLPVTTGANFIFWTWLCIAFSDVGGYFAGRKFGKTKLSALSPAAGKASPNKTVEGVIGGCAFSIVLATLGAWVQKWPYWAIVGPIHGVIVALLGLVGDLTASMLKRDAGLKDFGDLIPEHGGIMDRVDSYIFTAPYGYFVCGYFIPWLKTLANANSASGVLAI</sequence>
<reference evidence="10 11" key="1">
    <citation type="journal article" date="2020" name="G3 (Bethesda)">
        <title>Improved Reference Genome for Cyclotella cryptica CCMP332, a Model for Cell Wall Morphogenesis, Salinity Adaptation, and Lipid Production in Diatoms (Bacillariophyta).</title>
        <authorList>
            <person name="Roberts W.R."/>
            <person name="Downey K.M."/>
            <person name="Ruck E.C."/>
            <person name="Traller J.C."/>
            <person name="Alverson A.J."/>
        </authorList>
    </citation>
    <scope>NUCLEOTIDE SEQUENCE [LARGE SCALE GENOMIC DNA]</scope>
    <source>
        <strain evidence="10 11">CCMP332</strain>
    </source>
</reference>
<dbReference type="Proteomes" id="UP001516023">
    <property type="component" value="Unassembled WGS sequence"/>
</dbReference>
<dbReference type="AlphaFoldDB" id="A0ABD3PIY0"/>
<name>A0ABD3PIY0_9STRA</name>
<evidence type="ECO:0000313" key="11">
    <source>
        <dbReference type="Proteomes" id="UP001516023"/>
    </source>
</evidence>
<evidence type="ECO:0000256" key="7">
    <source>
        <dbReference type="RuleBase" id="RU003938"/>
    </source>
</evidence>
<feature type="compositionally biased region" description="Polar residues" evidence="8">
    <location>
        <begin position="94"/>
        <end position="107"/>
    </location>
</feature>
<dbReference type="PANTHER" id="PTHR43535">
    <property type="entry name" value="PHOSPHATIDATE CYTIDYLYLTRANSFERASE"/>
    <property type="match status" value="1"/>
</dbReference>
<feature type="transmembrane region" description="Helical" evidence="9">
    <location>
        <begin position="528"/>
        <end position="545"/>
    </location>
</feature>